<dbReference type="InterPro" id="IPR008769">
    <property type="entry name" value="PhaF_PhaI"/>
</dbReference>
<accession>A0A1X1A777</accession>
<name>A0A1X1A777_PSEPU</name>
<dbReference type="AlphaFoldDB" id="A0A1X1A777"/>
<sequence length="140" mass="15481">MANVNVRKKDDAPGSTLGEVRGYARRIWLAGLGAYARVGQEGSDYFKELVKAGESIEKRGKKRVGQQLDAANHPIDEATLAASRVRGRVEVQLDKIEKAFDARVARALNRFGIASKHDVEALSIKLEQLTELLERVARKP</sequence>
<dbReference type="PANTHER" id="PTHR38664">
    <property type="entry name" value="SLR0058 PROTEIN"/>
    <property type="match status" value="1"/>
</dbReference>
<evidence type="ECO:0000313" key="1">
    <source>
        <dbReference type="EMBL" id="ORL67801.1"/>
    </source>
</evidence>
<dbReference type="Pfam" id="PF05597">
    <property type="entry name" value="Phasin"/>
    <property type="match status" value="1"/>
</dbReference>
<dbReference type="Proteomes" id="UP000193675">
    <property type="component" value="Unassembled WGS sequence"/>
</dbReference>
<dbReference type="PANTHER" id="PTHR38664:SF1">
    <property type="entry name" value="SLR0058 PROTEIN"/>
    <property type="match status" value="1"/>
</dbReference>
<evidence type="ECO:0000313" key="2">
    <source>
        <dbReference type="Proteomes" id="UP000193675"/>
    </source>
</evidence>
<reference evidence="1 2" key="1">
    <citation type="submission" date="2017-04" db="EMBL/GenBank/DDBJ databases">
        <title>Presence of VIM-2 positive Pseudomonas species in chickens and their surrounding environment.</title>
        <authorList>
            <person name="Zhang R."/>
        </authorList>
    </citation>
    <scope>NUCLEOTIDE SEQUENCE [LARGE SCALE GENOMIC DNA]</scope>
    <source>
        <strain evidence="1 2">DZ-C18</strain>
    </source>
</reference>
<proteinExistence type="predicted"/>
<dbReference type="RefSeq" id="WP_084853990.1">
    <property type="nucleotide sequence ID" value="NZ_JAOTEI010000279.1"/>
</dbReference>
<dbReference type="OrthoDB" id="5801582at2"/>
<dbReference type="NCBIfam" id="TIGR01837">
    <property type="entry name" value="PHA_granule_1"/>
    <property type="match status" value="1"/>
</dbReference>
<dbReference type="EMBL" id="NBWC01000002">
    <property type="protein sequence ID" value="ORL67801.1"/>
    <property type="molecule type" value="Genomic_DNA"/>
</dbReference>
<comment type="caution">
    <text evidence="1">The sequence shown here is derived from an EMBL/GenBank/DDBJ whole genome shotgun (WGS) entry which is preliminary data.</text>
</comment>
<organism evidence="1 2">
    <name type="scientific">Pseudomonas putida</name>
    <name type="common">Arthrobacter siderocapsulatus</name>
    <dbReference type="NCBI Taxonomy" id="303"/>
    <lineage>
        <taxon>Bacteria</taxon>
        <taxon>Pseudomonadati</taxon>
        <taxon>Pseudomonadota</taxon>
        <taxon>Gammaproteobacteria</taxon>
        <taxon>Pseudomonadales</taxon>
        <taxon>Pseudomonadaceae</taxon>
        <taxon>Pseudomonas</taxon>
    </lineage>
</organism>
<protein>
    <submittedName>
        <fullName evidence="1">Poly(3-hydroxyalkanoate) granule-associated protein PhaI</fullName>
    </submittedName>
</protein>
<gene>
    <name evidence="1" type="ORF">B7H17_01700</name>
</gene>